<comment type="subcellular location">
    <subcellularLocation>
        <location evidence="1">Mitochondrion</location>
    </subcellularLocation>
</comment>
<organism evidence="7 8">
    <name type="scientific">Oldenlandia corymbosa var. corymbosa</name>
    <dbReference type="NCBI Taxonomy" id="529605"/>
    <lineage>
        <taxon>Eukaryota</taxon>
        <taxon>Viridiplantae</taxon>
        <taxon>Streptophyta</taxon>
        <taxon>Embryophyta</taxon>
        <taxon>Tracheophyta</taxon>
        <taxon>Spermatophyta</taxon>
        <taxon>Magnoliopsida</taxon>
        <taxon>eudicotyledons</taxon>
        <taxon>Gunneridae</taxon>
        <taxon>Pentapetalae</taxon>
        <taxon>asterids</taxon>
        <taxon>lamiids</taxon>
        <taxon>Gentianales</taxon>
        <taxon>Rubiaceae</taxon>
        <taxon>Rubioideae</taxon>
        <taxon>Spermacoceae</taxon>
        <taxon>Hedyotis-Oldenlandia complex</taxon>
        <taxon>Oldenlandia</taxon>
    </lineage>
</organism>
<dbReference type="PANTHER" id="PTHR43327">
    <property type="entry name" value="STOMATIN-LIKE PROTEIN 2, MITOCHONDRIAL"/>
    <property type="match status" value="1"/>
</dbReference>
<protein>
    <submittedName>
        <fullName evidence="7">OLC1v1020963C1</fullName>
    </submittedName>
</protein>
<dbReference type="InterPro" id="IPR032435">
    <property type="entry name" value="STML2-like_C"/>
</dbReference>
<gene>
    <name evidence="7" type="ORF">OLC1_LOCUS24956</name>
</gene>
<dbReference type="GO" id="GO:0016020">
    <property type="term" value="C:membrane"/>
    <property type="evidence" value="ECO:0007669"/>
    <property type="project" value="InterPro"/>
</dbReference>
<keyword evidence="3" id="KW-0496">Mitochondrion</keyword>
<feature type="region of interest" description="Disordered" evidence="4">
    <location>
        <begin position="219"/>
        <end position="256"/>
    </location>
</feature>
<dbReference type="InterPro" id="IPR050710">
    <property type="entry name" value="Band7/mec-2_domain"/>
</dbReference>
<dbReference type="CDD" id="cd08829">
    <property type="entry name" value="SPFH_paraslipin"/>
    <property type="match status" value="1"/>
</dbReference>
<dbReference type="Proteomes" id="UP001161247">
    <property type="component" value="Unassembled WGS sequence"/>
</dbReference>
<evidence type="ECO:0000256" key="2">
    <source>
        <dbReference type="ARBA" id="ARBA00008164"/>
    </source>
</evidence>
<dbReference type="EMBL" id="CATKSE010000001">
    <property type="protein sequence ID" value="CAI9087010.1"/>
    <property type="molecule type" value="Genomic_DNA"/>
</dbReference>
<keyword evidence="8" id="KW-1185">Reference proteome</keyword>
<evidence type="ECO:0000313" key="7">
    <source>
        <dbReference type="EMBL" id="CAI9087010.1"/>
    </source>
</evidence>
<accession>A0AAV1BUL6</accession>
<dbReference type="InterPro" id="IPR001107">
    <property type="entry name" value="Band_7"/>
</dbReference>
<sequence>MVECKQIVDPKLASYGVEDPIYAVTQLAQTTMRSELGKITFDKTFEERDTLNEKIVIAINEAAKDWGLQCLRYEIKDISPPHGVRVVMEMQAEAERRKRAQILEAEGERQSTILTSEAAKLDQVNRAEGEAEAIRVKSEATAKGITMISHALRENGGLEAASLRVAEQYVNAFSKIAQESTTMLLPSNASDAASMVSQSLALYKKVILDQQHSGHDVLVEDLKSAGTSSAESSSTNKTDERSDGEEAAVKLPKLRK</sequence>
<evidence type="ECO:0000256" key="1">
    <source>
        <dbReference type="ARBA" id="ARBA00004173"/>
    </source>
</evidence>
<evidence type="ECO:0000313" key="8">
    <source>
        <dbReference type="Proteomes" id="UP001161247"/>
    </source>
</evidence>
<proteinExistence type="inferred from homology"/>
<comment type="caution">
    <text evidence="7">The sequence shown here is derived from an EMBL/GenBank/DDBJ whole genome shotgun (WGS) entry which is preliminary data.</text>
</comment>
<feature type="compositionally biased region" description="Low complexity" evidence="4">
    <location>
        <begin position="224"/>
        <end position="235"/>
    </location>
</feature>
<feature type="domain" description="Band 7" evidence="5">
    <location>
        <begin position="7"/>
        <end position="108"/>
    </location>
</feature>
<dbReference type="PRINTS" id="PR00721">
    <property type="entry name" value="STOMATIN"/>
</dbReference>
<reference evidence="7" key="1">
    <citation type="submission" date="2023-03" db="EMBL/GenBank/DDBJ databases">
        <authorList>
            <person name="Julca I."/>
        </authorList>
    </citation>
    <scope>NUCLEOTIDE SEQUENCE</scope>
</reference>
<dbReference type="AlphaFoldDB" id="A0AAV1BUL6"/>
<feature type="domain" description="STML2-like C-terminal extension" evidence="6">
    <location>
        <begin position="147"/>
        <end position="206"/>
    </location>
</feature>
<dbReference type="SUPFAM" id="SSF117892">
    <property type="entry name" value="Band 7/SPFH domain"/>
    <property type="match status" value="1"/>
</dbReference>
<evidence type="ECO:0000256" key="3">
    <source>
        <dbReference type="ARBA" id="ARBA00023128"/>
    </source>
</evidence>
<dbReference type="Pfam" id="PF16200">
    <property type="entry name" value="Band_7_C"/>
    <property type="match status" value="1"/>
</dbReference>
<dbReference type="InterPro" id="IPR036013">
    <property type="entry name" value="Band_7/SPFH_dom_sf"/>
</dbReference>
<dbReference type="GO" id="GO:0005739">
    <property type="term" value="C:mitochondrion"/>
    <property type="evidence" value="ECO:0007669"/>
    <property type="project" value="UniProtKB-SubCell"/>
</dbReference>
<dbReference type="PANTHER" id="PTHR43327:SF10">
    <property type="entry name" value="STOMATIN-LIKE PROTEIN 2, MITOCHONDRIAL"/>
    <property type="match status" value="1"/>
</dbReference>
<evidence type="ECO:0000259" key="6">
    <source>
        <dbReference type="Pfam" id="PF16200"/>
    </source>
</evidence>
<evidence type="ECO:0000259" key="5">
    <source>
        <dbReference type="Pfam" id="PF01145"/>
    </source>
</evidence>
<comment type="similarity">
    <text evidence="2">Belongs to the band 7/mec-2 family.</text>
</comment>
<evidence type="ECO:0000256" key="4">
    <source>
        <dbReference type="SAM" id="MobiDB-lite"/>
    </source>
</evidence>
<name>A0AAV1BUL6_OLDCO</name>
<dbReference type="Pfam" id="PF01145">
    <property type="entry name" value="Band_7"/>
    <property type="match status" value="1"/>
</dbReference>
<dbReference type="InterPro" id="IPR001972">
    <property type="entry name" value="Stomatin_HflK_fam"/>
</dbReference>
<dbReference type="GO" id="GO:0007005">
    <property type="term" value="P:mitochondrion organization"/>
    <property type="evidence" value="ECO:0007669"/>
    <property type="project" value="TreeGrafter"/>
</dbReference>
<dbReference type="Gene3D" id="3.30.479.30">
    <property type="entry name" value="Band 7 domain"/>
    <property type="match status" value="1"/>
</dbReference>